<evidence type="ECO:0000256" key="3">
    <source>
        <dbReference type="ARBA" id="ARBA00022692"/>
    </source>
</evidence>
<dbReference type="Pfam" id="PF07690">
    <property type="entry name" value="MFS_1"/>
    <property type="match status" value="1"/>
</dbReference>
<keyword evidence="8" id="KW-1185">Reference proteome</keyword>
<comment type="caution">
    <text evidence="7">The sequence shown here is derived from an EMBL/GenBank/DDBJ whole genome shotgun (WGS) entry which is preliminary data.</text>
</comment>
<sequence length="358" mass="38568">MGVATSIGVATGQLLAGFLGPRWGWRIPFVVVAYPAIFFACLLWFTVPDPRVIRGLSREEGLELSVRSPKASSSTEAYHAEKEAFNEEPQPESVASVVSEVYERNPSHAEKNISTEFSEVQAAVDGHAAITDCNRFGLVWRGTSNRIFLCQAVPGCIAWSTVTTFVPDYLHKEQGLSVENATVLVSFFGASCLLWALLGATIGQRIYHRNKGHLAYLMAACTSSAVLPFLLLINSQPEALSSSDGTGAWPSCWALSLAFLGGAAAVTNPNLKGLLMNVNTSATRGTVFSLVTLTDDVGKGLGPEVVAFFVEAFGRRSALSGAVSCWLLCAVFLYVSRWTIVNDVLRVERLEKLPSDAV</sequence>
<feature type="transmembrane region" description="Helical" evidence="6">
    <location>
        <begin position="247"/>
        <end position="266"/>
    </location>
</feature>
<keyword evidence="4 6" id="KW-1133">Transmembrane helix</keyword>
<dbReference type="SUPFAM" id="SSF103473">
    <property type="entry name" value="MFS general substrate transporter"/>
    <property type="match status" value="1"/>
</dbReference>
<dbReference type="PROSITE" id="PS00216">
    <property type="entry name" value="SUGAR_TRANSPORT_1"/>
    <property type="match status" value="1"/>
</dbReference>
<feature type="transmembrane region" description="Helical" evidence="6">
    <location>
        <begin position="147"/>
        <end position="166"/>
    </location>
</feature>
<dbReference type="InterPro" id="IPR050189">
    <property type="entry name" value="MFS_Efflux_Transporters"/>
</dbReference>
<evidence type="ECO:0000256" key="6">
    <source>
        <dbReference type="SAM" id="Phobius"/>
    </source>
</evidence>
<feature type="transmembrane region" description="Helical" evidence="6">
    <location>
        <begin position="181"/>
        <end position="202"/>
    </location>
</feature>
<dbReference type="Gene3D" id="1.20.1250.20">
    <property type="entry name" value="MFS general substrate transporter like domains"/>
    <property type="match status" value="1"/>
</dbReference>
<evidence type="ECO:0000256" key="1">
    <source>
        <dbReference type="ARBA" id="ARBA00004651"/>
    </source>
</evidence>
<dbReference type="InterPro" id="IPR011701">
    <property type="entry name" value="MFS"/>
</dbReference>
<accession>A0ABP0JBT2</accession>
<feature type="transmembrane region" description="Helical" evidence="6">
    <location>
        <begin position="318"/>
        <end position="340"/>
    </location>
</feature>
<evidence type="ECO:0000256" key="5">
    <source>
        <dbReference type="ARBA" id="ARBA00023136"/>
    </source>
</evidence>
<dbReference type="InterPro" id="IPR005829">
    <property type="entry name" value="Sugar_transporter_CS"/>
</dbReference>
<organism evidence="7 8">
    <name type="scientific">Durusdinium trenchii</name>
    <dbReference type="NCBI Taxonomy" id="1381693"/>
    <lineage>
        <taxon>Eukaryota</taxon>
        <taxon>Sar</taxon>
        <taxon>Alveolata</taxon>
        <taxon>Dinophyceae</taxon>
        <taxon>Suessiales</taxon>
        <taxon>Symbiodiniaceae</taxon>
        <taxon>Durusdinium</taxon>
    </lineage>
</organism>
<dbReference type="PANTHER" id="PTHR43124:SF3">
    <property type="entry name" value="CHLORAMPHENICOL EFFLUX PUMP RV0191"/>
    <property type="match status" value="1"/>
</dbReference>
<evidence type="ECO:0000313" key="7">
    <source>
        <dbReference type="EMBL" id="CAK9011692.1"/>
    </source>
</evidence>
<protein>
    <submittedName>
        <fullName evidence="7">Synaptic vesicle glycoprotein 2A</fullName>
    </submittedName>
</protein>
<reference evidence="7 8" key="1">
    <citation type="submission" date="2024-02" db="EMBL/GenBank/DDBJ databases">
        <authorList>
            <person name="Chen Y."/>
            <person name="Shah S."/>
            <person name="Dougan E. K."/>
            <person name="Thang M."/>
            <person name="Chan C."/>
        </authorList>
    </citation>
    <scope>NUCLEOTIDE SEQUENCE [LARGE SCALE GENOMIC DNA]</scope>
</reference>
<feature type="transmembrane region" description="Helical" evidence="6">
    <location>
        <begin position="214"/>
        <end position="235"/>
    </location>
</feature>
<dbReference type="Proteomes" id="UP001642464">
    <property type="component" value="Unassembled WGS sequence"/>
</dbReference>
<keyword evidence="2" id="KW-1003">Cell membrane</keyword>
<comment type="subcellular location">
    <subcellularLocation>
        <location evidence="1">Cell membrane</location>
        <topology evidence="1">Multi-pass membrane protein</topology>
    </subcellularLocation>
</comment>
<proteinExistence type="predicted"/>
<keyword evidence="5 6" id="KW-0472">Membrane</keyword>
<evidence type="ECO:0000256" key="2">
    <source>
        <dbReference type="ARBA" id="ARBA00022475"/>
    </source>
</evidence>
<dbReference type="InterPro" id="IPR036259">
    <property type="entry name" value="MFS_trans_sf"/>
</dbReference>
<name>A0ABP0JBT2_9DINO</name>
<dbReference type="EMBL" id="CAXAMM010006635">
    <property type="protein sequence ID" value="CAK9011692.1"/>
    <property type="molecule type" value="Genomic_DNA"/>
</dbReference>
<feature type="transmembrane region" description="Helical" evidence="6">
    <location>
        <begin position="27"/>
        <end position="47"/>
    </location>
</feature>
<evidence type="ECO:0000256" key="4">
    <source>
        <dbReference type="ARBA" id="ARBA00022989"/>
    </source>
</evidence>
<dbReference type="PANTHER" id="PTHR43124">
    <property type="entry name" value="PURINE EFFLUX PUMP PBUE"/>
    <property type="match status" value="1"/>
</dbReference>
<gene>
    <name evidence="7" type="ORF">SCF082_LOCUS11197</name>
</gene>
<evidence type="ECO:0000313" key="8">
    <source>
        <dbReference type="Proteomes" id="UP001642464"/>
    </source>
</evidence>
<keyword evidence="3 6" id="KW-0812">Transmembrane</keyword>